<organism evidence="1">
    <name type="scientific">Arundo donax</name>
    <name type="common">Giant reed</name>
    <name type="synonym">Donax arundinaceus</name>
    <dbReference type="NCBI Taxonomy" id="35708"/>
    <lineage>
        <taxon>Eukaryota</taxon>
        <taxon>Viridiplantae</taxon>
        <taxon>Streptophyta</taxon>
        <taxon>Embryophyta</taxon>
        <taxon>Tracheophyta</taxon>
        <taxon>Spermatophyta</taxon>
        <taxon>Magnoliopsida</taxon>
        <taxon>Liliopsida</taxon>
        <taxon>Poales</taxon>
        <taxon>Poaceae</taxon>
        <taxon>PACMAD clade</taxon>
        <taxon>Arundinoideae</taxon>
        <taxon>Arundineae</taxon>
        <taxon>Arundo</taxon>
    </lineage>
</organism>
<dbReference type="AlphaFoldDB" id="A0A0A9DJK3"/>
<name>A0A0A9DJK3_ARUDO</name>
<proteinExistence type="predicted"/>
<reference evidence="1" key="2">
    <citation type="journal article" date="2015" name="Data Brief">
        <title>Shoot transcriptome of the giant reed, Arundo donax.</title>
        <authorList>
            <person name="Barrero R.A."/>
            <person name="Guerrero F.D."/>
            <person name="Moolhuijzen P."/>
            <person name="Goolsby J.A."/>
            <person name="Tidwell J."/>
            <person name="Bellgard S.E."/>
            <person name="Bellgard M.I."/>
        </authorList>
    </citation>
    <scope>NUCLEOTIDE SEQUENCE</scope>
    <source>
        <tissue evidence="1">Shoot tissue taken approximately 20 cm above the soil surface</tissue>
    </source>
</reference>
<reference evidence="1" key="1">
    <citation type="submission" date="2014-09" db="EMBL/GenBank/DDBJ databases">
        <authorList>
            <person name="Magalhaes I.L.F."/>
            <person name="Oliveira U."/>
            <person name="Santos F.R."/>
            <person name="Vidigal T.H.D.A."/>
            <person name="Brescovit A.D."/>
            <person name="Santos A.J."/>
        </authorList>
    </citation>
    <scope>NUCLEOTIDE SEQUENCE</scope>
    <source>
        <tissue evidence="1">Shoot tissue taken approximately 20 cm above the soil surface</tissue>
    </source>
</reference>
<evidence type="ECO:0000313" key="1">
    <source>
        <dbReference type="EMBL" id="JAD86863.1"/>
    </source>
</evidence>
<sequence length="85" mass="9727">MRTNKILLSRVSKIVSFQLGAINIFLPIIRFLADILLLPVHMSAPAERADINKCVTTILVATEEKDLGGRFRLKRLWLWHFGLLL</sequence>
<protein>
    <submittedName>
        <fullName evidence="1">Uncharacterized protein</fullName>
    </submittedName>
</protein>
<dbReference type="EMBL" id="GBRH01211032">
    <property type="protein sequence ID" value="JAD86863.1"/>
    <property type="molecule type" value="Transcribed_RNA"/>
</dbReference>
<accession>A0A0A9DJK3</accession>